<dbReference type="GO" id="GO:0003700">
    <property type="term" value="F:DNA-binding transcription factor activity"/>
    <property type="evidence" value="ECO:0007669"/>
    <property type="project" value="InterPro"/>
</dbReference>
<dbReference type="RefSeq" id="WP_147143785.1">
    <property type="nucleotide sequence ID" value="NZ_BAABIJ010000006.1"/>
</dbReference>
<dbReference type="InterPro" id="IPR036390">
    <property type="entry name" value="WH_DNA-bd_sf"/>
</dbReference>
<dbReference type="CDD" id="cd00090">
    <property type="entry name" value="HTH_ARSR"/>
    <property type="match status" value="1"/>
</dbReference>
<evidence type="ECO:0000256" key="3">
    <source>
        <dbReference type="ARBA" id="ARBA00023163"/>
    </source>
</evidence>
<dbReference type="InterPro" id="IPR001845">
    <property type="entry name" value="HTH_ArsR_DNA-bd_dom"/>
</dbReference>
<evidence type="ECO:0000313" key="6">
    <source>
        <dbReference type="Proteomes" id="UP000321617"/>
    </source>
</evidence>
<dbReference type="InterPro" id="IPR051081">
    <property type="entry name" value="HTH_MetalResp_TranReg"/>
</dbReference>
<organism evidence="5 6">
    <name type="scientific">Stackebrandtia albiflava</name>
    <dbReference type="NCBI Taxonomy" id="406432"/>
    <lineage>
        <taxon>Bacteria</taxon>
        <taxon>Bacillati</taxon>
        <taxon>Actinomycetota</taxon>
        <taxon>Actinomycetes</taxon>
        <taxon>Glycomycetales</taxon>
        <taxon>Glycomycetaceae</taxon>
        <taxon>Stackebrandtia</taxon>
    </lineage>
</organism>
<evidence type="ECO:0000256" key="2">
    <source>
        <dbReference type="ARBA" id="ARBA00023125"/>
    </source>
</evidence>
<sequence length="166" mass="18246">MSHSHLEITTPEQYKAMGNPLRQRILFQLGEPATLSQLAARLGTGKGTIAHHLKVLKDAGLVTPGESRRVRGGTEQYYRRAAARIDLTPSATDATAALLGGVATELSRATEEPLLVLRHVRLSPENARRLREELHRITEELSSDDGEPQRHGVLVAMYQENHDATG</sequence>
<dbReference type="Proteomes" id="UP000321617">
    <property type="component" value="Unassembled WGS sequence"/>
</dbReference>
<evidence type="ECO:0000259" key="4">
    <source>
        <dbReference type="SMART" id="SM00418"/>
    </source>
</evidence>
<dbReference type="GO" id="GO:0003677">
    <property type="term" value="F:DNA binding"/>
    <property type="evidence" value="ECO:0007669"/>
    <property type="project" value="UniProtKB-KW"/>
</dbReference>
<keyword evidence="2" id="KW-0238">DNA-binding</keyword>
<feature type="domain" description="HTH arsR-type" evidence="4">
    <location>
        <begin position="12"/>
        <end position="104"/>
    </location>
</feature>
<proteinExistence type="predicted"/>
<dbReference type="SMART" id="SM00418">
    <property type="entry name" value="HTH_ARSR"/>
    <property type="match status" value="1"/>
</dbReference>
<dbReference type="SUPFAM" id="SSF46785">
    <property type="entry name" value="Winged helix' DNA-binding domain"/>
    <property type="match status" value="1"/>
</dbReference>
<dbReference type="Pfam" id="PF12840">
    <property type="entry name" value="HTH_20"/>
    <property type="match status" value="1"/>
</dbReference>
<evidence type="ECO:0000313" key="5">
    <source>
        <dbReference type="EMBL" id="TWJ07703.1"/>
    </source>
</evidence>
<dbReference type="PANTHER" id="PTHR33154">
    <property type="entry name" value="TRANSCRIPTIONAL REGULATOR, ARSR FAMILY"/>
    <property type="match status" value="1"/>
</dbReference>
<dbReference type="PANTHER" id="PTHR33154:SF18">
    <property type="entry name" value="ARSENICAL RESISTANCE OPERON REPRESSOR"/>
    <property type="match status" value="1"/>
</dbReference>
<name>A0A562UQ12_9ACTN</name>
<evidence type="ECO:0000256" key="1">
    <source>
        <dbReference type="ARBA" id="ARBA00023015"/>
    </source>
</evidence>
<dbReference type="OrthoDB" id="7945987at2"/>
<keyword evidence="1" id="KW-0805">Transcription regulation</keyword>
<dbReference type="AlphaFoldDB" id="A0A562UQ12"/>
<reference evidence="5 6" key="1">
    <citation type="journal article" date="2013" name="Stand. Genomic Sci.">
        <title>Genomic Encyclopedia of Type Strains, Phase I: The one thousand microbial genomes (KMG-I) project.</title>
        <authorList>
            <person name="Kyrpides N.C."/>
            <person name="Woyke T."/>
            <person name="Eisen J.A."/>
            <person name="Garrity G."/>
            <person name="Lilburn T.G."/>
            <person name="Beck B.J."/>
            <person name="Whitman W.B."/>
            <person name="Hugenholtz P."/>
            <person name="Klenk H.P."/>
        </authorList>
    </citation>
    <scope>NUCLEOTIDE SEQUENCE [LARGE SCALE GENOMIC DNA]</scope>
    <source>
        <strain evidence="5 6">DSM 45044</strain>
    </source>
</reference>
<dbReference type="InterPro" id="IPR011991">
    <property type="entry name" value="ArsR-like_HTH"/>
</dbReference>
<keyword evidence="6" id="KW-1185">Reference proteome</keyword>
<dbReference type="EMBL" id="VLLL01000010">
    <property type="protein sequence ID" value="TWJ07703.1"/>
    <property type="molecule type" value="Genomic_DNA"/>
</dbReference>
<dbReference type="PRINTS" id="PR00778">
    <property type="entry name" value="HTHARSR"/>
</dbReference>
<keyword evidence="3" id="KW-0804">Transcription</keyword>
<dbReference type="Gene3D" id="1.10.10.10">
    <property type="entry name" value="Winged helix-like DNA-binding domain superfamily/Winged helix DNA-binding domain"/>
    <property type="match status" value="1"/>
</dbReference>
<dbReference type="InterPro" id="IPR036388">
    <property type="entry name" value="WH-like_DNA-bd_sf"/>
</dbReference>
<gene>
    <name evidence="5" type="ORF">LX16_4862</name>
</gene>
<comment type="caution">
    <text evidence="5">The sequence shown here is derived from an EMBL/GenBank/DDBJ whole genome shotgun (WGS) entry which is preliminary data.</text>
</comment>
<accession>A0A562UQ12</accession>
<protein>
    <submittedName>
        <fullName evidence="5">Helix-turn-helix protein</fullName>
    </submittedName>
</protein>